<evidence type="ECO:0000313" key="3">
    <source>
        <dbReference type="Proteomes" id="UP000641932"/>
    </source>
</evidence>
<protein>
    <recommendedName>
        <fullName evidence="1">DUF427 domain-containing protein</fullName>
    </recommendedName>
</protein>
<reference evidence="2" key="2">
    <citation type="submission" date="2020-09" db="EMBL/GenBank/DDBJ databases">
        <authorList>
            <person name="Sun Q."/>
            <person name="Zhou Y."/>
        </authorList>
    </citation>
    <scope>NUCLEOTIDE SEQUENCE</scope>
    <source>
        <strain evidence="2">CGMCC 4.7201</strain>
    </source>
</reference>
<dbReference type="RefSeq" id="WP_189130249.1">
    <property type="nucleotide sequence ID" value="NZ_BMMS01000003.1"/>
</dbReference>
<reference evidence="2" key="1">
    <citation type="journal article" date="2014" name="Int. J. Syst. Evol. Microbiol.">
        <title>Complete genome sequence of Corynebacterium casei LMG S-19264T (=DSM 44701T), isolated from a smear-ripened cheese.</title>
        <authorList>
            <consortium name="US DOE Joint Genome Institute (JGI-PGF)"/>
            <person name="Walter F."/>
            <person name="Albersmeier A."/>
            <person name="Kalinowski J."/>
            <person name="Ruckert C."/>
        </authorList>
    </citation>
    <scope>NUCLEOTIDE SEQUENCE</scope>
    <source>
        <strain evidence="2">CGMCC 4.7201</strain>
    </source>
</reference>
<dbReference type="PANTHER" id="PTHR34310:SF9">
    <property type="entry name" value="BLR5716 PROTEIN"/>
    <property type="match status" value="1"/>
</dbReference>
<sequence>MTETKRDRLRVEQGTKRVRAYLGGHVVADTVRPVLVWESPHYPAYYFPVDDVRTGFLTATDGTKHSPSRGDAKVFTVTVPGRTAENAAWRYEDSPVERLRDLVRLDWDAMDGWFEEDEEVFIHPRSPFTRIDILASSREVRVELDGEVIAESRAPKVLYETGLPPRFYLPKTDVRLDLLEPSTTVTGCPYKGTASHLSARVNGTVHADIAWTYPAPLPESAKIAGLVSFYDRKVKVFVDGEPVG</sequence>
<comment type="caution">
    <text evidence="2">The sequence shown here is derived from an EMBL/GenBank/DDBJ whole genome shotgun (WGS) entry which is preliminary data.</text>
</comment>
<dbReference type="InterPro" id="IPR007361">
    <property type="entry name" value="DUF427"/>
</dbReference>
<dbReference type="Gene3D" id="2.170.150.40">
    <property type="entry name" value="Domain of unknown function (DUF427)"/>
    <property type="match status" value="2"/>
</dbReference>
<name>A0A917ZIH7_9ACTN</name>
<evidence type="ECO:0000313" key="2">
    <source>
        <dbReference type="EMBL" id="GGO82644.1"/>
    </source>
</evidence>
<gene>
    <name evidence="2" type="ORF">GCM10012280_09730</name>
</gene>
<keyword evidence="3" id="KW-1185">Reference proteome</keyword>
<dbReference type="Proteomes" id="UP000641932">
    <property type="component" value="Unassembled WGS sequence"/>
</dbReference>
<dbReference type="InterPro" id="IPR038694">
    <property type="entry name" value="DUF427_sf"/>
</dbReference>
<accession>A0A917ZIH7</accession>
<feature type="domain" description="DUF427" evidence="1">
    <location>
        <begin position="18"/>
        <end position="101"/>
    </location>
</feature>
<dbReference type="PANTHER" id="PTHR34310">
    <property type="entry name" value="DUF427 DOMAIN PROTEIN (AFU_ORTHOLOGUE AFUA_3G02220)"/>
    <property type="match status" value="1"/>
</dbReference>
<dbReference type="Pfam" id="PF04248">
    <property type="entry name" value="NTP_transf_9"/>
    <property type="match status" value="2"/>
</dbReference>
<feature type="domain" description="DUF427" evidence="1">
    <location>
        <begin position="140"/>
        <end position="231"/>
    </location>
</feature>
<organism evidence="2 3">
    <name type="scientific">Wenjunlia tyrosinilytica</name>
    <dbReference type="NCBI Taxonomy" id="1544741"/>
    <lineage>
        <taxon>Bacteria</taxon>
        <taxon>Bacillati</taxon>
        <taxon>Actinomycetota</taxon>
        <taxon>Actinomycetes</taxon>
        <taxon>Kitasatosporales</taxon>
        <taxon>Streptomycetaceae</taxon>
        <taxon>Wenjunlia</taxon>
    </lineage>
</organism>
<evidence type="ECO:0000259" key="1">
    <source>
        <dbReference type="Pfam" id="PF04248"/>
    </source>
</evidence>
<dbReference type="AlphaFoldDB" id="A0A917ZIH7"/>
<dbReference type="EMBL" id="BMMS01000003">
    <property type="protein sequence ID" value="GGO82644.1"/>
    <property type="molecule type" value="Genomic_DNA"/>
</dbReference>
<proteinExistence type="predicted"/>